<name>A0A6J5PDG9_9CAUD</name>
<gene>
    <name evidence="4" type="ORF">UFOVP1078_62</name>
    <name evidence="5" type="ORF">UFOVP1317_52</name>
    <name evidence="6" type="ORF">UFOVP1429_47</name>
    <name evidence="1" type="ORF">UFOVP289_10</name>
    <name evidence="2" type="ORF">UFOVP547_37</name>
    <name evidence="3" type="ORF">UFOVP900_32</name>
</gene>
<evidence type="ECO:0000313" key="4">
    <source>
        <dbReference type="EMBL" id="CAB4183406.1"/>
    </source>
</evidence>
<proteinExistence type="predicted"/>
<dbReference type="EMBL" id="LR796855">
    <property type="protein sequence ID" value="CAB4169950.1"/>
    <property type="molecule type" value="Genomic_DNA"/>
</dbReference>
<dbReference type="EMBL" id="LR797044">
    <property type="protein sequence ID" value="CAB4183406.1"/>
    <property type="molecule type" value="Genomic_DNA"/>
</dbReference>
<sequence>MSIGFIQDKDRTKYMSIAVTKQDYDEWMSSACTLKFMKKLKEEREQMKEGLVNDIYEHPEVVKGMCKSIALILNLEYEDLHEPKYDSQRNQSSGTQDSDPA</sequence>
<organism evidence="3">
    <name type="scientific">uncultured Caudovirales phage</name>
    <dbReference type="NCBI Taxonomy" id="2100421"/>
    <lineage>
        <taxon>Viruses</taxon>
        <taxon>Duplodnaviria</taxon>
        <taxon>Heunggongvirae</taxon>
        <taxon>Uroviricota</taxon>
        <taxon>Caudoviricetes</taxon>
        <taxon>Peduoviridae</taxon>
        <taxon>Maltschvirus</taxon>
        <taxon>Maltschvirus maltsch</taxon>
    </lineage>
</organism>
<reference evidence="3" key="1">
    <citation type="submission" date="2020-05" db="EMBL/GenBank/DDBJ databases">
        <authorList>
            <person name="Chiriac C."/>
            <person name="Salcher M."/>
            <person name="Ghai R."/>
            <person name="Kavagutti S V."/>
        </authorList>
    </citation>
    <scope>NUCLEOTIDE SEQUENCE</scope>
</reference>
<evidence type="ECO:0000313" key="6">
    <source>
        <dbReference type="EMBL" id="CAB4210803.1"/>
    </source>
</evidence>
<evidence type="ECO:0000313" key="3">
    <source>
        <dbReference type="EMBL" id="CAB4169950.1"/>
    </source>
</evidence>
<dbReference type="EMBL" id="LR797373">
    <property type="protein sequence ID" value="CAB4210803.1"/>
    <property type="molecule type" value="Genomic_DNA"/>
</dbReference>
<evidence type="ECO:0000313" key="2">
    <source>
        <dbReference type="EMBL" id="CAB4150072.1"/>
    </source>
</evidence>
<dbReference type="EMBL" id="LR796302">
    <property type="protein sequence ID" value="CAB4135368.1"/>
    <property type="molecule type" value="Genomic_DNA"/>
</dbReference>
<protein>
    <submittedName>
        <fullName evidence="3">Uncharacterized protein</fullName>
    </submittedName>
</protein>
<evidence type="ECO:0000313" key="1">
    <source>
        <dbReference type="EMBL" id="CAB4135368.1"/>
    </source>
</evidence>
<dbReference type="EMBL" id="LR797261">
    <property type="protein sequence ID" value="CAB4198154.1"/>
    <property type="molecule type" value="Genomic_DNA"/>
</dbReference>
<evidence type="ECO:0000313" key="5">
    <source>
        <dbReference type="EMBL" id="CAB4198154.1"/>
    </source>
</evidence>
<accession>A0A6J5PDG9</accession>
<dbReference type="EMBL" id="LR796533">
    <property type="protein sequence ID" value="CAB4150072.1"/>
    <property type="molecule type" value="Genomic_DNA"/>
</dbReference>